<reference evidence="2 3" key="1">
    <citation type="submission" date="2019-05" db="EMBL/GenBank/DDBJ databases">
        <title>Dyadobacter AR-3-8 sp. nov., isolated from arctic soil.</title>
        <authorList>
            <person name="Chaudhary D.K."/>
        </authorList>
    </citation>
    <scope>NUCLEOTIDE SEQUENCE [LARGE SCALE GENOMIC DNA]</scope>
    <source>
        <strain evidence="2 3">AR-3-8</strain>
    </source>
</reference>
<dbReference type="RefSeq" id="WP_137344511.1">
    <property type="nucleotide sequence ID" value="NZ_SZVO01000033.1"/>
</dbReference>
<organism evidence="2 3">
    <name type="scientific">Dyadobacter frigoris</name>
    <dbReference type="NCBI Taxonomy" id="2576211"/>
    <lineage>
        <taxon>Bacteria</taxon>
        <taxon>Pseudomonadati</taxon>
        <taxon>Bacteroidota</taxon>
        <taxon>Cytophagia</taxon>
        <taxon>Cytophagales</taxon>
        <taxon>Spirosomataceae</taxon>
        <taxon>Dyadobacter</taxon>
    </lineage>
</organism>
<comment type="caution">
    <text evidence="2">The sequence shown here is derived from an EMBL/GenBank/DDBJ whole genome shotgun (WGS) entry which is preliminary data.</text>
</comment>
<feature type="compositionally biased region" description="Basic and acidic residues" evidence="1">
    <location>
        <begin position="76"/>
        <end position="90"/>
    </location>
</feature>
<evidence type="ECO:0000313" key="3">
    <source>
        <dbReference type="Proteomes" id="UP000304900"/>
    </source>
</evidence>
<evidence type="ECO:0000313" key="2">
    <source>
        <dbReference type="EMBL" id="TKT85247.1"/>
    </source>
</evidence>
<dbReference type="EMBL" id="SZVO01000033">
    <property type="protein sequence ID" value="TKT85247.1"/>
    <property type="molecule type" value="Genomic_DNA"/>
</dbReference>
<protein>
    <submittedName>
        <fullName evidence="2">Uncharacterized protein</fullName>
    </submittedName>
</protein>
<name>A0A4U6CPE3_9BACT</name>
<dbReference type="AlphaFoldDB" id="A0A4U6CPE3"/>
<sequence>MSVNTRAILPMLWLLASEHADPTSGIVDQSIKSISFRLRLTEKEIQSAIDEAEKCGFIMMLSTRNETVTEPLPNRTPRDREETEERPSRI</sequence>
<dbReference type="OrthoDB" id="8762210at2"/>
<accession>A0A4U6CPE3</accession>
<dbReference type="Proteomes" id="UP000304900">
    <property type="component" value="Unassembled WGS sequence"/>
</dbReference>
<keyword evidence="3" id="KW-1185">Reference proteome</keyword>
<proteinExistence type="predicted"/>
<feature type="region of interest" description="Disordered" evidence="1">
    <location>
        <begin position="66"/>
        <end position="90"/>
    </location>
</feature>
<evidence type="ECO:0000256" key="1">
    <source>
        <dbReference type="SAM" id="MobiDB-lite"/>
    </source>
</evidence>
<gene>
    <name evidence="2" type="ORF">FDK13_34205</name>
</gene>